<keyword evidence="3" id="KW-1185">Reference proteome</keyword>
<dbReference type="EMBL" id="BSTX01000003">
    <property type="protein sequence ID" value="GLZ79977.1"/>
    <property type="molecule type" value="Genomic_DNA"/>
</dbReference>
<evidence type="ECO:0000259" key="1">
    <source>
        <dbReference type="Pfam" id="PF00004"/>
    </source>
</evidence>
<feature type="domain" description="ATPase AAA-type core" evidence="1">
    <location>
        <begin position="7"/>
        <end position="38"/>
    </location>
</feature>
<reference evidence="2" key="1">
    <citation type="submission" date="2023-03" db="EMBL/GenBank/DDBJ databases">
        <title>Actinorhabdospora filicis NBRC 111898.</title>
        <authorList>
            <person name="Ichikawa N."/>
            <person name="Sato H."/>
            <person name="Tonouchi N."/>
        </authorList>
    </citation>
    <scope>NUCLEOTIDE SEQUENCE</scope>
    <source>
        <strain evidence="2">NBRC 111898</strain>
    </source>
</reference>
<dbReference type="AlphaFoldDB" id="A0A9W6SPX9"/>
<dbReference type="GO" id="GO:0005524">
    <property type="term" value="F:ATP binding"/>
    <property type="evidence" value="ECO:0007669"/>
    <property type="project" value="InterPro"/>
</dbReference>
<dbReference type="SUPFAM" id="SSF52540">
    <property type="entry name" value="P-loop containing nucleoside triphosphate hydrolases"/>
    <property type="match status" value="1"/>
</dbReference>
<dbReference type="InterPro" id="IPR003959">
    <property type="entry name" value="ATPase_AAA_core"/>
</dbReference>
<gene>
    <name evidence="2" type="ORF">Afil01_47840</name>
</gene>
<dbReference type="Pfam" id="PF00004">
    <property type="entry name" value="AAA"/>
    <property type="match status" value="1"/>
</dbReference>
<proteinExistence type="predicted"/>
<dbReference type="InterPro" id="IPR027417">
    <property type="entry name" value="P-loop_NTPase"/>
</dbReference>
<name>A0A9W6SPX9_9ACTN</name>
<comment type="caution">
    <text evidence="2">The sequence shown here is derived from an EMBL/GenBank/DDBJ whole genome shotgun (WGS) entry which is preliminary data.</text>
</comment>
<organism evidence="2 3">
    <name type="scientific">Actinorhabdospora filicis</name>
    <dbReference type="NCBI Taxonomy" id="1785913"/>
    <lineage>
        <taxon>Bacteria</taxon>
        <taxon>Bacillati</taxon>
        <taxon>Actinomycetota</taxon>
        <taxon>Actinomycetes</taxon>
        <taxon>Micromonosporales</taxon>
        <taxon>Micromonosporaceae</taxon>
        <taxon>Actinorhabdospora</taxon>
    </lineage>
</organism>
<protein>
    <recommendedName>
        <fullName evidence="1">ATPase AAA-type core domain-containing protein</fullName>
    </recommendedName>
</protein>
<dbReference type="Proteomes" id="UP001165079">
    <property type="component" value="Unassembled WGS sequence"/>
</dbReference>
<evidence type="ECO:0000313" key="2">
    <source>
        <dbReference type="EMBL" id="GLZ79977.1"/>
    </source>
</evidence>
<dbReference type="RefSeq" id="WP_285665108.1">
    <property type="nucleotide sequence ID" value="NZ_BSTX01000003.1"/>
</dbReference>
<dbReference type="Gene3D" id="3.40.50.300">
    <property type="entry name" value="P-loop containing nucleotide triphosphate hydrolases"/>
    <property type="match status" value="1"/>
</dbReference>
<sequence>MSFPVLWLYGPSGVGKTTTARAIYTRLSEEDVPVACVDLDQIALMYPAPRWVRPAHVAGVAAVFRAAGAGCLIVSGIGEDSAIVTECAAGIPGASLTVARLRVEPGVLRERFLARGWRPDLLEDALSDAAAYDEAGFGDLLVDGDAPLEEVARKSSVGWPGIVAGTGPVPAESEVDSGRAGIPVTWFTKDGPDLAPGGWTLFEGVRAKEPAAYVDLTQVGRCSAGDPAWILRRNLGVLRAGYARAGAARLVVAGTAEEIATVGGGQ</sequence>
<accession>A0A9W6SPX9</accession>
<dbReference type="GO" id="GO:0016887">
    <property type="term" value="F:ATP hydrolysis activity"/>
    <property type="evidence" value="ECO:0007669"/>
    <property type="project" value="InterPro"/>
</dbReference>
<evidence type="ECO:0000313" key="3">
    <source>
        <dbReference type="Proteomes" id="UP001165079"/>
    </source>
</evidence>
<dbReference type="CDD" id="cd00009">
    <property type="entry name" value="AAA"/>
    <property type="match status" value="1"/>
</dbReference>